<name>A0ABN1FHW6_9PROT</name>
<dbReference type="PANTHER" id="PTHR42928:SF5">
    <property type="entry name" value="BLR1237 PROTEIN"/>
    <property type="match status" value="1"/>
</dbReference>
<feature type="chain" id="PRO_5046731793" evidence="2">
    <location>
        <begin position="29"/>
        <end position="339"/>
    </location>
</feature>
<sequence length="339" mass="35207">MRRRLFLTAGAGSLAAAVAAGRPAAVQAQGTAFAPASKPVTVVSGYSPGGSTDIAARLLADRLAAHLDPAARVVVENRPGASGVIAADWLRRQAPDGHTVMLAETGSHAIAQNALVGWNKYDAVADFTHLGVIGTPPLILVANNAFAAATPAATVAKLRDAPRGSVTYATSGVGGILHLATEMLAQHLGTQFVHVPYRSGAQMMQAIHTGEAQFGIAALASANAMVRDGLARGVAVTGTERFPTYPDTPTLAASGVPGFEFTHFYILAGPPGMAPAVSEALNRALVASLAEESLRDRMLAAGHDTWRAPNGPAEARAFVEREVARYREIVRRTGVRLES</sequence>
<evidence type="ECO:0000256" key="1">
    <source>
        <dbReference type="ARBA" id="ARBA00006987"/>
    </source>
</evidence>
<dbReference type="Gene3D" id="3.40.190.150">
    <property type="entry name" value="Bordetella uptake gene, domain 1"/>
    <property type="match status" value="1"/>
</dbReference>
<dbReference type="InterPro" id="IPR006311">
    <property type="entry name" value="TAT_signal"/>
</dbReference>
<reference evidence="3 4" key="1">
    <citation type="journal article" date="2019" name="Int. J. Syst. Evol. Microbiol.">
        <title>The Global Catalogue of Microorganisms (GCM) 10K type strain sequencing project: providing services to taxonomists for standard genome sequencing and annotation.</title>
        <authorList>
            <consortium name="The Broad Institute Genomics Platform"/>
            <consortium name="The Broad Institute Genome Sequencing Center for Infectious Disease"/>
            <person name="Wu L."/>
            <person name="Ma J."/>
        </authorList>
    </citation>
    <scope>NUCLEOTIDE SEQUENCE [LARGE SCALE GENOMIC DNA]</scope>
    <source>
        <strain evidence="3 4">JCM 9933</strain>
    </source>
</reference>
<feature type="signal peptide" evidence="2">
    <location>
        <begin position="1"/>
        <end position="28"/>
    </location>
</feature>
<keyword evidence="4" id="KW-1185">Reference proteome</keyword>
<evidence type="ECO:0000313" key="4">
    <source>
        <dbReference type="Proteomes" id="UP001501588"/>
    </source>
</evidence>
<dbReference type="Proteomes" id="UP001501588">
    <property type="component" value="Unassembled WGS sequence"/>
</dbReference>
<proteinExistence type="inferred from homology"/>
<evidence type="ECO:0000313" key="3">
    <source>
        <dbReference type="EMBL" id="GAA0591138.1"/>
    </source>
</evidence>
<dbReference type="InterPro" id="IPR005064">
    <property type="entry name" value="BUG"/>
</dbReference>
<dbReference type="RefSeq" id="WP_343896364.1">
    <property type="nucleotide sequence ID" value="NZ_BAAAFZ010000050.1"/>
</dbReference>
<dbReference type="PIRSF" id="PIRSF017082">
    <property type="entry name" value="YflP"/>
    <property type="match status" value="1"/>
</dbReference>
<dbReference type="Gene3D" id="3.40.190.10">
    <property type="entry name" value="Periplasmic binding protein-like II"/>
    <property type="match status" value="1"/>
</dbReference>
<comment type="caution">
    <text evidence="3">The sequence shown here is derived from an EMBL/GenBank/DDBJ whole genome shotgun (WGS) entry which is preliminary data.</text>
</comment>
<dbReference type="PROSITE" id="PS51318">
    <property type="entry name" value="TAT"/>
    <property type="match status" value="1"/>
</dbReference>
<dbReference type="PANTHER" id="PTHR42928">
    <property type="entry name" value="TRICARBOXYLATE-BINDING PROTEIN"/>
    <property type="match status" value="1"/>
</dbReference>
<accession>A0ABN1FHW6</accession>
<gene>
    <name evidence="3" type="ORF">GCM10009416_31970</name>
</gene>
<dbReference type="SUPFAM" id="SSF53850">
    <property type="entry name" value="Periplasmic binding protein-like II"/>
    <property type="match status" value="1"/>
</dbReference>
<dbReference type="InterPro" id="IPR042100">
    <property type="entry name" value="Bug_dom1"/>
</dbReference>
<organism evidence="3 4">
    <name type="scientific">Craurococcus roseus</name>
    <dbReference type="NCBI Taxonomy" id="77585"/>
    <lineage>
        <taxon>Bacteria</taxon>
        <taxon>Pseudomonadati</taxon>
        <taxon>Pseudomonadota</taxon>
        <taxon>Alphaproteobacteria</taxon>
        <taxon>Acetobacterales</taxon>
        <taxon>Acetobacteraceae</taxon>
        <taxon>Craurococcus</taxon>
    </lineage>
</organism>
<comment type="similarity">
    <text evidence="1">Belongs to the UPF0065 (bug) family.</text>
</comment>
<dbReference type="EMBL" id="BAAAFZ010000050">
    <property type="protein sequence ID" value="GAA0591138.1"/>
    <property type="molecule type" value="Genomic_DNA"/>
</dbReference>
<keyword evidence="2" id="KW-0732">Signal</keyword>
<dbReference type="Pfam" id="PF03401">
    <property type="entry name" value="TctC"/>
    <property type="match status" value="1"/>
</dbReference>
<protein>
    <submittedName>
        <fullName evidence="3">Tripartite tricarboxylate transporter substrate binding protein</fullName>
    </submittedName>
</protein>
<dbReference type="CDD" id="cd07012">
    <property type="entry name" value="PBP2_Bug_TTT"/>
    <property type="match status" value="1"/>
</dbReference>
<evidence type="ECO:0000256" key="2">
    <source>
        <dbReference type="SAM" id="SignalP"/>
    </source>
</evidence>